<dbReference type="EMBL" id="JAGGKS010000008">
    <property type="protein sequence ID" value="MBP1926687.1"/>
    <property type="molecule type" value="Genomic_DNA"/>
</dbReference>
<name>A0ABS4GGC7_9FIRM</name>
<sequence length="76" mass="9348">MYDFGNHRKEIEQFIYEICYRPICEKVYTYILDHPFSLDLSYSRIRYPDTAILEDMMLEFSSKIRIKDDYLYLAPF</sequence>
<proteinExistence type="predicted"/>
<evidence type="ECO:0000313" key="1">
    <source>
        <dbReference type="EMBL" id="MBP1926687.1"/>
    </source>
</evidence>
<keyword evidence="2" id="KW-1185">Reference proteome</keyword>
<gene>
    <name evidence="1" type="ORF">J2Z76_002557</name>
</gene>
<reference evidence="1 2" key="1">
    <citation type="submission" date="2021-03" db="EMBL/GenBank/DDBJ databases">
        <title>Genomic Encyclopedia of Type Strains, Phase IV (KMG-IV): sequencing the most valuable type-strain genomes for metagenomic binning, comparative biology and taxonomic classification.</title>
        <authorList>
            <person name="Goeker M."/>
        </authorList>
    </citation>
    <scope>NUCLEOTIDE SEQUENCE [LARGE SCALE GENOMIC DNA]</scope>
    <source>
        <strain evidence="1 2">DSM 24004</strain>
    </source>
</reference>
<protein>
    <submittedName>
        <fullName evidence="1">Uncharacterized protein</fullName>
    </submittedName>
</protein>
<comment type="caution">
    <text evidence="1">The sequence shown here is derived from an EMBL/GenBank/DDBJ whole genome shotgun (WGS) entry which is preliminary data.</text>
</comment>
<organism evidence="1 2">
    <name type="scientific">Sedimentibacter acidaminivorans</name>
    <dbReference type="NCBI Taxonomy" id="913099"/>
    <lineage>
        <taxon>Bacteria</taxon>
        <taxon>Bacillati</taxon>
        <taxon>Bacillota</taxon>
        <taxon>Tissierellia</taxon>
        <taxon>Sedimentibacter</taxon>
    </lineage>
</organism>
<accession>A0ABS4GGC7</accession>
<dbReference type="Proteomes" id="UP001519342">
    <property type="component" value="Unassembled WGS sequence"/>
</dbReference>
<dbReference type="RefSeq" id="WP_209512421.1">
    <property type="nucleotide sequence ID" value="NZ_JAGGKS010000008.1"/>
</dbReference>
<evidence type="ECO:0000313" key="2">
    <source>
        <dbReference type="Proteomes" id="UP001519342"/>
    </source>
</evidence>